<keyword evidence="1" id="KW-1185">Reference proteome</keyword>
<dbReference type="InterPro" id="IPR009112">
    <property type="entry name" value="GTP_CycHdrlase_I_reg"/>
</dbReference>
<dbReference type="Proteomes" id="UP000887574">
    <property type="component" value="Unplaced"/>
</dbReference>
<dbReference type="GO" id="GO:0009890">
    <property type="term" value="P:negative regulation of biosynthetic process"/>
    <property type="evidence" value="ECO:0007669"/>
    <property type="project" value="InterPro"/>
</dbReference>
<dbReference type="AlphaFoldDB" id="A0A915D9Z0"/>
<protein>
    <submittedName>
        <fullName evidence="2">GTP cyclohydrolase 1 feedback regulatory protein</fullName>
    </submittedName>
</protein>
<reference evidence="2" key="1">
    <citation type="submission" date="2022-11" db="UniProtKB">
        <authorList>
            <consortium name="WormBaseParasite"/>
        </authorList>
    </citation>
    <scope>IDENTIFICATION</scope>
</reference>
<name>A0A915D9Z0_9BILA</name>
<organism evidence="1 2">
    <name type="scientific">Ditylenchus dipsaci</name>
    <dbReference type="NCBI Taxonomy" id="166011"/>
    <lineage>
        <taxon>Eukaryota</taxon>
        <taxon>Metazoa</taxon>
        <taxon>Ecdysozoa</taxon>
        <taxon>Nematoda</taxon>
        <taxon>Chromadorea</taxon>
        <taxon>Rhabditida</taxon>
        <taxon>Tylenchina</taxon>
        <taxon>Tylenchomorpha</taxon>
        <taxon>Sphaerularioidea</taxon>
        <taxon>Anguinidae</taxon>
        <taxon>Anguininae</taxon>
        <taxon>Ditylenchus</taxon>
    </lineage>
</organism>
<evidence type="ECO:0000313" key="2">
    <source>
        <dbReference type="WBParaSite" id="jg16970"/>
    </source>
</evidence>
<dbReference type="Pfam" id="PF06399">
    <property type="entry name" value="GFRP"/>
    <property type="match status" value="1"/>
</dbReference>
<dbReference type="Gene3D" id="3.30.1410.10">
    <property type="entry name" value="GTP cyclohydrolase I feedback regulatory protein GFRP"/>
    <property type="match status" value="1"/>
</dbReference>
<dbReference type="InterPro" id="IPR036717">
    <property type="entry name" value="GFRP_sf"/>
</dbReference>
<evidence type="ECO:0000313" key="1">
    <source>
        <dbReference type="Proteomes" id="UP000887574"/>
    </source>
</evidence>
<dbReference type="SUPFAM" id="SSF69761">
    <property type="entry name" value="GTP cyclohydrolase I feedback regulatory protein, GFRP"/>
    <property type="match status" value="1"/>
</dbReference>
<sequence>MIPPSIDHIIISTQIRCECGPTTVGDVESDPELMEKMDAKMVYRLGNTFAEYITVGLQDYRYDRCRTDMRVDHGQKD</sequence>
<accession>A0A915D9Z0</accession>
<dbReference type="WBParaSite" id="jg16970">
    <property type="protein sequence ID" value="jg16970"/>
    <property type="gene ID" value="jg16970"/>
</dbReference>
<proteinExistence type="predicted"/>